<feature type="compositionally biased region" description="Polar residues" evidence="1">
    <location>
        <begin position="561"/>
        <end position="573"/>
    </location>
</feature>
<reference evidence="2" key="1">
    <citation type="journal article" date="2020" name="Stud. Mycol.">
        <title>101 Dothideomycetes genomes: a test case for predicting lifestyles and emergence of pathogens.</title>
        <authorList>
            <person name="Haridas S."/>
            <person name="Albert R."/>
            <person name="Binder M."/>
            <person name="Bloem J."/>
            <person name="Labutti K."/>
            <person name="Salamov A."/>
            <person name="Andreopoulos B."/>
            <person name="Baker S."/>
            <person name="Barry K."/>
            <person name="Bills G."/>
            <person name="Bluhm B."/>
            <person name="Cannon C."/>
            <person name="Castanera R."/>
            <person name="Culley D."/>
            <person name="Daum C."/>
            <person name="Ezra D."/>
            <person name="Gonzalez J."/>
            <person name="Henrissat B."/>
            <person name="Kuo A."/>
            <person name="Liang C."/>
            <person name="Lipzen A."/>
            <person name="Lutzoni F."/>
            <person name="Magnuson J."/>
            <person name="Mondo S."/>
            <person name="Nolan M."/>
            <person name="Ohm R."/>
            <person name="Pangilinan J."/>
            <person name="Park H.-J."/>
            <person name="Ramirez L."/>
            <person name="Alfaro M."/>
            <person name="Sun H."/>
            <person name="Tritt A."/>
            <person name="Yoshinaga Y."/>
            <person name="Zwiers L.-H."/>
            <person name="Turgeon B."/>
            <person name="Goodwin S."/>
            <person name="Spatafora J."/>
            <person name="Crous P."/>
            <person name="Grigoriev I."/>
        </authorList>
    </citation>
    <scope>NUCLEOTIDE SEQUENCE</scope>
    <source>
        <strain evidence="2">CBS 122368</strain>
    </source>
</reference>
<feature type="region of interest" description="Disordered" evidence="1">
    <location>
        <begin position="666"/>
        <end position="751"/>
    </location>
</feature>
<dbReference type="AlphaFoldDB" id="A0A6A6J716"/>
<feature type="region of interest" description="Disordered" evidence="1">
    <location>
        <begin position="266"/>
        <end position="312"/>
    </location>
</feature>
<organism evidence="2 3">
    <name type="scientific">Trematosphaeria pertusa</name>
    <dbReference type="NCBI Taxonomy" id="390896"/>
    <lineage>
        <taxon>Eukaryota</taxon>
        <taxon>Fungi</taxon>
        <taxon>Dikarya</taxon>
        <taxon>Ascomycota</taxon>
        <taxon>Pezizomycotina</taxon>
        <taxon>Dothideomycetes</taxon>
        <taxon>Pleosporomycetidae</taxon>
        <taxon>Pleosporales</taxon>
        <taxon>Massarineae</taxon>
        <taxon>Trematosphaeriaceae</taxon>
        <taxon>Trematosphaeria</taxon>
    </lineage>
</organism>
<gene>
    <name evidence="2" type="ORF">BU26DRAFT_558631</name>
</gene>
<feature type="compositionally biased region" description="Polar residues" evidence="1">
    <location>
        <begin position="203"/>
        <end position="214"/>
    </location>
</feature>
<dbReference type="GeneID" id="54585922"/>
<name>A0A6A6J716_9PLEO</name>
<keyword evidence="3" id="KW-1185">Reference proteome</keyword>
<feature type="compositionally biased region" description="Polar residues" evidence="1">
    <location>
        <begin position="73"/>
        <end position="89"/>
    </location>
</feature>
<feature type="compositionally biased region" description="Polar residues" evidence="1">
    <location>
        <begin position="580"/>
        <end position="595"/>
    </location>
</feature>
<feature type="compositionally biased region" description="Basic and acidic residues" evidence="1">
    <location>
        <begin position="106"/>
        <end position="120"/>
    </location>
</feature>
<dbReference type="Proteomes" id="UP000800094">
    <property type="component" value="Unassembled WGS sequence"/>
</dbReference>
<feature type="compositionally biased region" description="Low complexity" evidence="1">
    <location>
        <begin position="723"/>
        <end position="734"/>
    </location>
</feature>
<protein>
    <submittedName>
        <fullName evidence="2">Uncharacterized protein</fullName>
    </submittedName>
</protein>
<dbReference type="EMBL" id="ML987189">
    <property type="protein sequence ID" value="KAF2257233.1"/>
    <property type="molecule type" value="Genomic_DNA"/>
</dbReference>
<feature type="region of interest" description="Disordered" evidence="1">
    <location>
        <begin position="487"/>
        <end position="632"/>
    </location>
</feature>
<feature type="compositionally biased region" description="Polar residues" evidence="1">
    <location>
        <begin position="17"/>
        <end position="50"/>
    </location>
</feature>
<feature type="compositionally biased region" description="Pro residues" evidence="1">
    <location>
        <begin position="516"/>
        <end position="534"/>
    </location>
</feature>
<feature type="compositionally biased region" description="Low complexity" evidence="1">
    <location>
        <begin position="1"/>
        <end position="16"/>
    </location>
</feature>
<feature type="compositionally biased region" description="Basic residues" evidence="1">
    <location>
        <begin position="158"/>
        <end position="167"/>
    </location>
</feature>
<evidence type="ECO:0000313" key="3">
    <source>
        <dbReference type="Proteomes" id="UP000800094"/>
    </source>
</evidence>
<feature type="region of interest" description="Disordered" evidence="1">
    <location>
        <begin position="145"/>
        <end position="232"/>
    </location>
</feature>
<evidence type="ECO:0000256" key="1">
    <source>
        <dbReference type="SAM" id="MobiDB-lite"/>
    </source>
</evidence>
<feature type="region of interest" description="Disordered" evidence="1">
    <location>
        <begin position="1"/>
        <end position="131"/>
    </location>
</feature>
<feature type="compositionally biased region" description="Polar residues" evidence="1">
    <location>
        <begin position="704"/>
        <end position="714"/>
    </location>
</feature>
<feature type="compositionally biased region" description="Low complexity" evidence="1">
    <location>
        <begin position="182"/>
        <end position="199"/>
    </location>
</feature>
<feature type="compositionally biased region" description="Low complexity" evidence="1">
    <location>
        <begin position="682"/>
        <end position="691"/>
    </location>
</feature>
<accession>A0A6A6J716</accession>
<feature type="compositionally biased region" description="Basic and acidic residues" evidence="1">
    <location>
        <begin position="282"/>
        <end position="294"/>
    </location>
</feature>
<evidence type="ECO:0000313" key="2">
    <source>
        <dbReference type="EMBL" id="KAF2257233.1"/>
    </source>
</evidence>
<dbReference type="RefSeq" id="XP_033692237.1">
    <property type="nucleotide sequence ID" value="XM_033832592.1"/>
</dbReference>
<feature type="compositionally biased region" description="Polar residues" evidence="1">
    <location>
        <begin position="668"/>
        <end position="681"/>
    </location>
</feature>
<sequence>MPSFSPAPTAPSATSSLVHPSNYTGQDRTPTESPTSSLSHQSGPPTQPSRFSDDSGLEQERTSFRVKARCLKKSQSSRFTRTAEFSGSSQDERTPALPTATTDRSTASDKTAEDSYKDATEQSGSDAEGSCCSFARKAWRRARDTASRLSKASCRWAFKPRKQRHPLKPVAQQTTNAAPVQDEPSTASAPSEETAADPALAPTSGSAPSTTDVQTVLALADTSPPSLHEPSLVDASLSPLYSSDEWVDPRPSSTVAAVGEKESITRRATATYSPPCTPSEVKAMEKETRSRHDSVVASTAPSEDMPISWHDRPHQEDTIGARIDHIKALTTLREQICTVGSSYLNARKELDLIRPIWSAATTLIMDAASNGTELKTWNLAQAYKLKSDMEYYISRYRMWEEYVLQLPRGDACPMDSKFWRDFELGLEDTANVDLEALGEEVELFQDCLLIITKGQNRVSVTSPTWEVAALADPDFEAEFRALQSQQASAPVSLPQKPKALGGPVRSLRGLDGFYPAPAPSPPPSIPLPPDPPANEGPSFHRKRHTQRRTPIFQEWRVDRPISSTTTEIQSQNRVRLGRQYSHSSGSKAQQPQEPRSQADAAIPEERLTYSDRRRHNRRSASGIPQPSGSSERRYLVQTTAASSTPSMRRSQRGSVGQKLCLASGIGKATTQSARSSLGSTFQPQPAARPSQVPAPQPQPVSSVGTRNQPQTTGMQIPRQVFNSSSAPRPASTSSFLPRHCNRNSRSLPNRTSFVADVQTQHDPELQAESLTPSGDAPVQVELHSFVSDSSVTAATTALSSELTAETHRQPREEVDGEAFMEAASDVPVDAAVSEFSYDAEYYAIKREGKKQAQ</sequence>
<proteinExistence type="predicted"/>